<dbReference type="GO" id="GO:0008168">
    <property type="term" value="F:methyltransferase activity"/>
    <property type="evidence" value="ECO:0007669"/>
    <property type="project" value="UniProtKB-KW"/>
</dbReference>
<dbReference type="Gene3D" id="3.20.20.210">
    <property type="match status" value="1"/>
</dbReference>
<dbReference type="AlphaFoldDB" id="A0A8S0VWZ1"/>
<dbReference type="Proteomes" id="UP001071230">
    <property type="component" value="Unassembled WGS sequence"/>
</dbReference>
<dbReference type="PANTHER" id="PTHR47099">
    <property type="entry name" value="METHYLCOBAMIDE:COM METHYLTRANSFERASE MTBA"/>
    <property type="match status" value="1"/>
</dbReference>
<keyword evidence="3" id="KW-0489">Methyltransferase</keyword>
<dbReference type="EMBL" id="LR746496">
    <property type="protein sequence ID" value="CAA7601393.1"/>
    <property type="molecule type" value="Genomic_DNA"/>
</dbReference>
<dbReference type="GO" id="GO:0032259">
    <property type="term" value="P:methylation"/>
    <property type="evidence" value="ECO:0007669"/>
    <property type="project" value="UniProtKB-KW"/>
</dbReference>
<evidence type="ECO:0000313" key="3">
    <source>
        <dbReference type="EMBL" id="CEJ08824.1"/>
    </source>
</evidence>
<dbReference type="KEGG" id="aacx:DEACI_2059"/>
<feature type="domain" description="Uroporphyrinogen decarboxylase (URO-D)" evidence="1">
    <location>
        <begin position="221"/>
        <end position="419"/>
    </location>
</feature>
<dbReference type="GO" id="GO:0004853">
    <property type="term" value="F:uroporphyrinogen decarboxylase activity"/>
    <property type="evidence" value="ECO:0007669"/>
    <property type="project" value="UniProtKB-EC"/>
</dbReference>
<dbReference type="GO" id="GO:0006779">
    <property type="term" value="P:porphyrin-containing compound biosynthetic process"/>
    <property type="evidence" value="ECO:0007669"/>
    <property type="project" value="InterPro"/>
</dbReference>
<dbReference type="EC" id="4.1.1.37" evidence="2 3"/>
<sequence length="422" mass="47195">MTLTSRERLILTLNHEEPDRVPLDLGATAQTGINASTLYQLRKALGLQSKPITVHEPAQILGVVDRDVMQALGVDVIGLWNPVNTVGVRNTDWKPWTMPDGTPTMMAGGMRLSVDDSGNTYLYPQGDASVSPSMKMPAEGYSFDNIDRGGDYDEDALNARRDFSEDFTVFDDDTARYLESESERLYETTSYGIVGNWAGGGFGDVFTLPAPWLTKVPHGIRKMEDWLTAHVLYQDYIRELFDMQSEIALKNLEIYRQAVGERIQVIWVSGTDFGTQNGPFFSPEIYRKLYKPFHKKLNDWIHKNTNWKIFYHSCGSVVSLLDDFVEAGVDILNPVQCSSAGMDPVMLKQKYGKTLVFWGGGVDTQRVLPFGTPEEVRAEVNQRLRIFAPGGGFVFNTIHNIVGGVPAENLTAMYDAVRENNA</sequence>
<evidence type="ECO:0000313" key="4">
    <source>
        <dbReference type="Proteomes" id="UP001071230"/>
    </source>
</evidence>
<keyword evidence="2" id="KW-0456">Lyase</keyword>
<dbReference type="EMBL" id="CDGJ01000096">
    <property type="protein sequence ID" value="CEJ08824.1"/>
    <property type="molecule type" value="Genomic_DNA"/>
</dbReference>
<dbReference type="InterPro" id="IPR038071">
    <property type="entry name" value="UROD/MetE-like_sf"/>
</dbReference>
<reference evidence="3" key="1">
    <citation type="submission" date="2014-11" db="EMBL/GenBank/DDBJ databases">
        <authorList>
            <person name="Hornung B.V."/>
        </authorList>
    </citation>
    <scope>NUCLEOTIDE SEQUENCE</scope>
    <source>
        <strain evidence="3">INE</strain>
    </source>
</reference>
<dbReference type="Proteomes" id="UP000836597">
    <property type="component" value="Chromosome"/>
</dbReference>
<keyword evidence="4" id="KW-1185">Reference proteome</keyword>
<gene>
    <name evidence="2" type="ORF">DEACI_2059</name>
    <name evidence="3" type="ORF">DEACI_3305</name>
</gene>
<proteinExistence type="predicted"/>
<dbReference type="SUPFAM" id="SSF51726">
    <property type="entry name" value="UROD/MetE-like"/>
    <property type="match status" value="1"/>
</dbReference>
<dbReference type="RefSeq" id="WP_240984926.1">
    <property type="nucleotide sequence ID" value="NZ_CDGJ01000096.1"/>
</dbReference>
<name>A0A8S0VWZ1_9FIRM</name>
<dbReference type="InterPro" id="IPR052024">
    <property type="entry name" value="Methanogen_methyltrans"/>
</dbReference>
<protein>
    <submittedName>
        <fullName evidence="3">Methyltransferase CmuC</fullName>
        <ecNumber evidence="2 3">4.1.1.37</ecNumber>
    </submittedName>
    <submittedName>
        <fullName evidence="2">Uroporphyrinogen decarboxylase</fullName>
    </submittedName>
</protein>
<dbReference type="Pfam" id="PF01208">
    <property type="entry name" value="URO-D"/>
    <property type="match status" value="1"/>
</dbReference>
<reference evidence="2" key="2">
    <citation type="submission" date="2020-01" db="EMBL/GenBank/DDBJ databases">
        <authorList>
            <person name="Hornung B."/>
        </authorList>
    </citation>
    <scope>NUCLEOTIDE SEQUENCE</scope>
    <source>
        <strain evidence="2">PacBioINE</strain>
    </source>
</reference>
<organism evidence="2">
    <name type="scientific">Acididesulfobacillus acetoxydans</name>
    <dbReference type="NCBI Taxonomy" id="1561005"/>
    <lineage>
        <taxon>Bacteria</taxon>
        <taxon>Bacillati</taxon>
        <taxon>Bacillota</taxon>
        <taxon>Clostridia</taxon>
        <taxon>Eubacteriales</taxon>
        <taxon>Peptococcaceae</taxon>
        <taxon>Acididesulfobacillus</taxon>
    </lineage>
</organism>
<accession>A0A8S0VWZ1</accession>
<evidence type="ECO:0000313" key="2">
    <source>
        <dbReference type="EMBL" id="CAA7601393.1"/>
    </source>
</evidence>
<evidence type="ECO:0000259" key="1">
    <source>
        <dbReference type="Pfam" id="PF01208"/>
    </source>
</evidence>
<dbReference type="InterPro" id="IPR000257">
    <property type="entry name" value="Uroporphyrinogen_deCOase"/>
</dbReference>
<dbReference type="PANTHER" id="PTHR47099:SF1">
    <property type="entry name" value="METHYLCOBAMIDE:COM METHYLTRANSFERASE MTBA"/>
    <property type="match status" value="1"/>
</dbReference>
<keyword evidence="3" id="KW-0808">Transferase</keyword>